<name>A0A938WMD5_9BACT</name>
<dbReference type="EMBL" id="JACJJL010000025">
    <property type="protein sequence ID" value="MBM6662626.1"/>
    <property type="molecule type" value="Genomic_DNA"/>
</dbReference>
<dbReference type="RefSeq" id="WP_205111227.1">
    <property type="nucleotide sequence ID" value="NZ_JACJJL010000025.1"/>
</dbReference>
<keyword evidence="3" id="KW-1185">Reference proteome</keyword>
<feature type="transmembrane region" description="Helical" evidence="1">
    <location>
        <begin position="84"/>
        <end position="101"/>
    </location>
</feature>
<accession>A0A938WMD5</accession>
<evidence type="ECO:0000313" key="2">
    <source>
        <dbReference type="EMBL" id="MBM6662626.1"/>
    </source>
</evidence>
<organism evidence="2 3">
    <name type="scientific">Marseilla massiliensis</name>
    <dbReference type="NCBI Taxonomy" id="1841864"/>
    <lineage>
        <taxon>Bacteria</taxon>
        <taxon>Pseudomonadati</taxon>
        <taxon>Bacteroidota</taxon>
        <taxon>Bacteroidia</taxon>
        <taxon>Bacteroidales</taxon>
        <taxon>Prevotellaceae</taxon>
        <taxon>Marseilla</taxon>
    </lineage>
</organism>
<keyword evidence="1" id="KW-1133">Transmembrane helix</keyword>
<evidence type="ECO:0000256" key="1">
    <source>
        <dbReference type="SAM" id="Phobius"/>
    </source>
</evidence>
<keyword evidence="1" id="KW-0812">Transmembrane</keyword>
<dbReference type="AlphaFoldDB" id="A0A938WMD5"/>
<feature type="transmembrane region" description="Helical" evidence="1">
    <location>
        <begin position="17"/>
        <end position="43"/>
    </location>
</feature>
<feature type="transmembrane region" description="Helical" evidence="1">
    <location>
        <begin position="49"/>
        <end position="72"/>
    </location>
</feature>
<proteinExistence type="predicted"/>
<protein>
    <submittedName>
        <fullName evidence="2">Uncharacterized protein</fullName>
    </submittedName>
</protein>
<evidence type="ECO:0000313" key="3">
    <source>
        <dbReference type="Proteomes" id="UP000764045"/>
    </source>
</evidence>
<sequence length="102" mass="11282">MQQPPAPLHRKHSLPKWIIAVNVVMMLPILAAPLVFYASIFIFDNPHNMTLAMLVFFAINSYSLVLAGCAALSIRLYRRTGKAVLALLPHVLSTVVIVLLFA</sequence>
<comment type="caution">
    <text evidence="2">The sequence shown here is derived from an EMBL/GenBank/DDBJ whole genome shotgun (WGS) entry which is preliminary data.</text>
</comment>
<dbReference type="Proteomes" id="UP000764045">
    <property type="component" value="Unassembled WGS sequence"/>
</dbReference>
<keyword evidence="1" id="KW-0472">Membrane</keyword>
<reference evidence="2 3" key="1">
    <citation type="journal article" date="2021" name="Sci. Rep.">
        <title>The distribution of antibiotic resistance genes in chicken gut microbiota commensals.</title>
        <authorList>
            <person name="Juricova H."/>
            <person name="Matiasovicova J."/>
            <person name="Kubasova T."/>
            <person name="Cejkova D."/>
            <person name="Rychlik I."/>
        </authorList>
    </citation>
    <scope>NUCLEOTIDE SEQUENCE [LARGE SCALE GENOMIC DNA]</scope>
    <source>
        <strain evidence="2 3">An819</strain>
    </source>
</reference>
<gene>
    <name evidence="2" type="ORF">H6B30_12830</name>
</gene>